<keyword evidence="3" id="KW-1185">Reference proteome</keyword>
<organism evidence="2 3">
    <name type="scientific">Vulgatibacter incomptus</name>
    <dbReference type="NCBI Taxonomy" id="1391653"/>
    <lineage>
        <taxon>Bacteria</taxon>
        <taxon>Pseudomonadati</taxon>
        <taxon>Myxococcota</taxon>
        <taxon>Myxococcia</taxon>
        <taxon>Myxococcales</taxon>
        <taxon>Cystobacterineae</taxon>
        <taxon>Vulgatibacteraceae</taxon>
        <taxon>Vulgatibacter</taxon>
    </lineage>
</organism>
<dbReference type="PANTHER" id="PTHR35004:SF7">
    <property type="entry name" value="INTEGRASE PROTEIN"/>
    <property type="match status" value="1"/>
</dbReference>
<dbReference type="PANTHER" id="PTHR35004">
    <property type="entry name" value="TRANSPOSASE RV3428C-RELATED"/>
    <property type="match status" value="1"/>
</dbReference>
<evidence type="ECO:0000313" key="2">
    <source>
        <dbReference type="EMBL" id="AKU92647.1"/>
    </source>
</evidence>
<dbReference type="AlphaFoldDB" id="A0A0K1PGL3"/>
<feature type="region of interest" description="Disordered" evidence="1">
    <location>
        <begin position="119"/>
        <end position="161"/>
    </location>
</feature>
<evidence type="ECO:0000256" key="1">
    <source>
        <dbReference type="SAM" id="MobiDB-lite"/>
    </source>
</evidence>
<dbReference type="Proteomes" id="UP000055590">
    <property type="component" value="Chromosome"/>
</dbReference>
<name>A0A0K1PGL3_9BACT</name>
<accession>A0A0K1PGL3</accession>
<protein>
    <submittedName>
        <fullName evidence="2">Mobile element protein</fullName>
    </submittedName>
</protein>
<evidence type="ECO:0000313" key="3">
    <source>
        <dbReference type="Proteomes" id="UP000055590"/>
    </source>
</evidence>
<sequence length="161" mass="18072">MAPGEQMQIDFGEKRVRVGEVQMQIDFGEKRVRIGDLEIPVHLFVAVLSFSRRIFVKAFLWERQDDWFEGLTAAFKYFGRVRRTLLTTTPSHSCERSTTRRARRSSPLAISACARTGTCPRRRAGRTKGNTESGVKYANASPLRAGRSTLSPPSKPILLSG</sequence>
<reference evidence="2 3" key="1">
    <citation type="submission" date="2015-08" db="EMBL/GenBank/DDBJ databases">
        <authorList>
            <person name="Babu N.S."/>
            <person name="Beckwith C.J."/>
            <person name="Beseler K.G."/>
            <person name="Brison A."/>
            <person name="Carone J.V."/>
            <person name="Caskin T.P."/>
            <person name="Diamond M."/>
            <person name="Durham M.E."/>
            <person name="Foxe J.M."/>
            <person name="Go M."/>
            <person name="Henderson B.A."/>
            <person name="Jones I.B."/>
            <person name="McGettigan J.A."/>
            <person name="Micheletti S.J."/>
            <person name="Nasrallah M.E."/>
            <person name="Ortiz D."/>
            <person name="Piller C.R."/>
            <person name="Privatt S.R."/>
            <person name="Schneider S.L."/>
            <person name="Sharp S."/>
            <person name="Smith T.C."/>
            <person name="Stanton J.D."/>
            <person name="Ullery H.E."/>
            <person name="Wilson R.J."/>
            <person name="Serrano M.G."/>
            <person name="Buck G."/>
            <person name="Lee V."/>
            <person name="Wang Y."/>
            <person name="Carvalho R."/>
            <person name="Voegtly L."/>
            <person name="Shi R."/>
            <person name="Duckworth R."/>
            <person name="Johnson A."/>
            <person name="Loviza R."/>
            <person name="Walstead R."/>
            <person name="Shah Z."/>
            <person name="Kiflezghi M."/>
            <person name="Wade K."/>
            <person name="Ball S.L."/>
            <person name="Bradley K.W."/>
            <person name="Asai D.J."/>
            <person name="Bowman C.A."/>
            <person name="Russell D.A."/>
            <person name="Pope W.H."/>
            <person name="Jacobs-Sera D."/>
            <person name="Hendrix R.W."/>
            <person name="Hatfull G.F."/>
        </authorList>
    </citation>
    <scope>NUCLEOTIDE SEQUENCE [LARGE SCALE GENOMIC DNA]</scope>
    <source>
        <strain evidence="2 3">DSM 27710</strain>
    </source>
</reference>
<dbReference type="EMBL" id="CP012332">
    <property type="protein sequence ID" value="AKU92647.1"/>
    <property type="molecule type" value="Genomic_DNA"/>
</dbReference>
<dbReference type="KEGG" id="vin:AKJ08_3034"/>
<gene>
    <name evidence="2" type="ORF">AKJ08_3034</name>
</gene>
<proteinExistence type="predicted"/>